<dbReference type="PANTHER" id="PTHR43498:SF1">
    <property type="entry name" value="COB--COM HETERODISULFIDE REDUCTASE IRON-SULFUR SUBUNIT A"/>
    <property type="match status" value="1"/>
</dbReference>
<dbReference type="Pfam" id="PF12831">
    <property type="entry name" value="FAD_oxidored"/>
    <property type="match status" value="1"/>
</dbReference>
<reference evidence="8" key="1">
    <citation type="submission" date="2020-01" db="EMBL/GenBank/DDBJ databases">
        <title>'Steroidobacter agaridevorans' sp. nov., agar-degrading bacteria isolated from rhizosphere soils.</title>
        <authorList>
            <person name="Ikenaga M."/>
            <person name="Kataoka M."/>
            <person name="Murouchi A."/>
            <person name="Katsuragi S."/>
            <person name="Sakai M."/>
        </authorList>
    </citation>
    <scope>NUCLEOTIDE SEQUENCE [LARGE SCALE GENOMIC DNA]</scope>
    <source>
        <strain evidence="8">YU21-B</strain>
    </source>
</reference>
<dbReference type="Proteomes" id="UP000445000">
    <property type="component" value="Unassembled WGS sequence"/>
</dbReference>
<gene>
    <name evidence="7" type="ORF">GCM10011487_18940</name>
</gene>
<keyword evidence="4" id="KW-0408">Iron</keyword>
<keyword evidence="2" id="KW-0479">Metal-binding</keyword>
<evidence type="ECO:0000313" key="8">
    <source>
        <dbReference type="Proteomes" id="UP000445000"/>
    </source>
</evidence>
<evidence type="ECO:0000256" key="1">
    <source>
        <dbReference type="ARBA" id="ARBA00022485"/>
    </source>
</evidence>
<evidence type="ECO:0000256" key="5">
    <source>
        <dbReference type="ARBA" id="ARBA00023014"/>
    </source>
</evidence>
<name>A0A829Y981_9GAMM</name>
<protein>
    <recommendedName>
        <fullName evidence="9">Xanthan lyase</fullName>
    </recommendedName>
</protein>
<keyword evidence="3" id="KW-0560">Oxidoreductase</keyword>
<dbReference type="GO" id="GO:0016491">
    <property type="term" value="F:oxidoreductase activity"/>
    <property type="evidence" value="ECO:0007669"/>
    <property type="project" value="UniProtKB-KW"/>
</dbReference>
<evidence type="ECO:0000256" key="3">
    <source>
        <dbReference type="ARBA" id="ARBA00023002"/>
    </source>
</evidence>
<keyword evidence="6" id="KW-0732">Signal</keyword>
<dbReference type="EMBL" id="BLJN01000002">
    <property type="protein sequence ID" value="GFE79894.1"/>
    <property type="molecule type" value="Genomic_DNA"/>
</dbReference>
<dbReference type="GO" id="GO:0051539">
    <property type="term" value="F:4 iron, 4 sulfur cluster binding"/>
    <property type="evidence" value="ECO:0007669"/>
    <property type="project" value="UniProtKB-KW"/>
</dbReference>
<accession>A0A829Y981</accession>
<dbReference type="PANTHER" id="PTHR43498">
    <property type="entry name" value="FERREDOXIN:COB-COM HETERODISULFIDE REDUCTASE SUBUNIT A"/>
    <property type="match status" value="1"/>
</dbReference>
<comment type="caution">
    <text evidence="7">The sequence shown here is derived from an EMBL/GenBank/DDBJ whole genome shotgun (WGS) entry which is preliminary data.</text>
</comment>
<keyword evidence="8" id="KW-1185">Reference proteome</keyword>
<dbReference type="InterPro" id="IPR036188">
    <property type="entry name" value="FAD/NAD-bd_sf"/>
</dbReference>
<sequence length="548" mass="60773">MRTLAVLALGLVAGCAGSARQGDAKVADLVIYGCTPAGLTAAITAKSRDRSVVLLCPERHVGGMTTNGLGWADTGNHAAIGGMARRFYQDVKAHYQAVGFKGIATSQSKTEGEEDAMWVFEPHVAETIYLRWLKDADIEPVFNAKLRLDSSAVEKRDQQIVSIQMLDGARYTGRVFVDATYEGDLMAMAGVSFTTGREGNAMYGEDYNGVQTANAEQHNFEIDIDPYVKPGDRSSGLVPLVEPGPPGEQGAGDKRIQAYNFRLCMTKDPANRAPVPKPADYDPWTYELLGRYLDAGWRHKFRKFDPIPNHKTDVNNYGAISTDFIGGNYDYPTAGYERRRQIFEAHKNYQSGLIWFMQNDPRVPTDVRQSMSEWGLCADEFVDNGHWPREMYVREARRMVSDFVMTERHLEGQLPTPRSVGLGSYTMDSHNVQRYVNADGFARNEGDVQIHLDRTYEISYDAIVPRSAESTNLFVPVAVSASHIAYGSIRMEPVFMILGQSVGEAAVLAIEQGVRVQDVSYEKLAARLRDRGQLIDPVGGKYVPAPSR</sequence>
<dbReference type="Gene3D" id="3.50.50.60">
    <property type="entry name" value="FAD/NAD(P)-binding domain"/>
    <property type="match status" value="1"/>
</dbReference>
<dbReference type="GO" id="GO:0046872">
    <property type="term" value="F:metal ion binding"/>
    <property type="evidence" value="ECO:0007669"/>
    <property type="project" value="UniProtKB-KW"/>
</dbReference>
<dbReference type="AlphaFoldDB" id="A0A829Y981"/>
<evidence type="ECO:0000256" key="2">
    <source>
        <dbReference type="ARBA" id="ARBA00022723"/>
    </source>
</evidence>
<feature type="signal peptide" evidence="6">
    <location>
        <begin position="1"/>
        <end position="18"/>
    </location>
</feature>
<feature type="chain" id="PRO_5032368982" description="Xanthan lyase" evidence="6">
    <location>
        <begin position="19"/>
        <end position="548"/>
    </location>
</feature>
<evidence type="ECO:0000256" key="6">
    <source>
        <dbReference type="SAM" id="SignalP"/>
    </source>
</evidence>
<organism evidence="7 8">
    <name type="scientific">Steroidobacter agaridevorans</name>
    <dbReference type="NCBI Taxonomy" id="2695856"/>
    <lineage>
        <taxon>Bacteria</taxon>
        <taxon>Pseudomonadati</taxon>
        <taxon>Pseudomonadota</taxon>
        <taxon>Gammaproteobacteria</taxon>
        <taxon>Steroidobacterales</taxon>
        <taxon>Steroidobacteraceae</taxon>
        <taxon>Steroidobacter</taxon>
    </lineage>
</organism>
<proteinExistence type="predicted"/>
<evidence type="ECO:0008006" key="9">
    <source>
        <dbReference type="Google" id="ProtNLM"/>
    </source>
</evidence>
<evidence type="ECO:0000256" key="4">
    <source>
        <dbReference type="ARBA" id="ARBA00023004"/>
    </source>
</evidence>
<dbReference type="SUPFAM" id="SSF51905">
    <property type="entry name" value="FAD/NAD(P)-binding domain"/>
    <property type="match status" value="1"/>
</dbReference>
<dbReference type="InterPro" id="IPR039650">
    <property type="entry name" value="HdrA-like"/>
</dbReference>
<dbReference type="PROSITE" id="PS51257">
    <property type="entry name" value="PROKAR_LIPOPROTEIN"/>
    <property type="match status" value="1"/>
</dbReference>
<keyword evidence="1" id="KW-0004">4Fe-4S</keyword>
<keyword evidence="5" id="KW-0411">Iron-sulfur</keyword>
<dbReference type="RefSeq" id="WP_161811649.1">
    <property type="nucleotide sequence ID" value="NZ_BLJN01000002.1"/>
</dbReference>
<evidence type="ECO:0000313" key="7">
    <source>
        <dbReference type="EMBL" id="GFE79894.1"/>
    </source>
</evidence>